<dbReference type="Gene3D" id="1.10.10.10">
    <property type="entry name" value="Winged helix-like DNA-binding domain superfamily/Winged helix DNA-binding domain"/>
    <property type="match status" value="1"/>
</dbReference>
<dbReference type="GO" id="GO:0016987">
    <property type="term" value="F:sigma factor activity"/>
    <property type="evidence" value="ECO:0007669"/>
    <property type="project" value="UniProtKB-KW"/>
</dbReference>
<dbReference type="AlphaFoldDB" id="A0A934VKW1"/>
<dbReference type="GO" id="GO:0006352">
    <property type="term" value="P:DNA-templated transcription initiation"/>
    <property type="evidence" value="ECO:0007669"/>
    <property type="project" value="InterPro"/>
</dbReference>
<dbReference type="Pfam" id="PF08281">
    <property type="entry name" value="Sigma70_r4_2"/>
    <property type="match status" value="1"/>
</dbReference>
<dbReference type="InterPro" id="IPR013325">
    <property type="entry name" value="RNA_pol_sigma_r2"/>
</dbReference>
<feature type="domain" description="RNA polymerase sigma factor 70 region 4 type 2" evidence="6">
    <location>
        <begin position="109"/>
        <end position="160"/>
    </location>
</feature>
<comment type="caution">
    <text evidence="7">The sequence shown here is derived from an EMBL/GenBank/DDBJ whole genome shotgun (WGS) entry which is preliminary data.</text>
</comment>
<dbReference type="NCBIfam" id="TIGR02937">
    <property type="entry name" value="sigma70-ECF"/>
    <property type="match status" value="1"/>
</dbReference>
<dbReference type="InterPro" id="IPR039425">
    <property type="entry name" value="RNA_pol_sigma-70-like"/>
</dbReference>
<accession>A0A934VKW1</accession>
<evidence type="ECO:0000256" key="1">
    <source>
        <dbReference type="ARBA" id="ARBA00010641"/>
    </source>
</evidence>
<dbReference type="PANTHER" id="PTHR43133">
    <property type="entry name" value="RNA POLYMERASE ECF-TYPE SIGMA FACTO"/>
    <property type="match status" value="1"/>
</dbReference>
<dbReference type="PANTHER" id="PTHR43133:SF51">
    <property type="entry name" value="RNA POLYMERASE SIGMA FACTOR"/>
    <property type="match status" value="1"/>
</dbReference>
<evidence type="ECO:0000259" key="6">
    <source>
        <dbReference type="Pfam" id="PF08281"/>
    </source>
</evidence>
<dbReference type="InterPro" id="IPR013249">
    <property type="entry name" value="RNA_pol_sigma70_r4_t2"/>
</dbReference>
<feature type="domain" description="RNA polymerase sigma-70 region 2" evidence="5">
    <location>
        <begin position="17"/>
        <end position="81"/>
    </location>
</feature>
<evidence type="ECO:0000313" key="7">
    <source>
        <dbReference type="EMBL" id="MBK1832501.1"/>
    </source>
</evidence>
<keyword evidence="3" id="KW-0731">Sigma factor</keyword>
<sequence>MSRQKEAERYVQAQFVCHQDVLKGFLSSLERDSHFVEDLLQETYLTVSRKALDFRPGSSFPKWACAIARYKWLELRRREARLPLLYTDEAVEQCIVDHFEGVGDGRVQLLESCIEKLPATMKRLVELTYGQGLKPAESARELGWNPPSVHVALSRVRASLRNCVNGKLGAGQEE</sequence>
<dbReference type="EMBL" id="JAENIO010000001">
    <property type="protein sequence ID" value="MBK1832501.1"/>
    <property type="molecule type" value="Genomic_DNA"/>
</dbReference>
<protein>
    <submittedName>
        <fullName evidence="7">Sigma-70 family RNA polymerase sigma factor</fullName>
    </submittedName>
</protein>
<dbReference type="Gene3D" id="1.10.1740.10">
    <property type="match status" value="1"/>
</dbReference>
<evidence type="ECO:0000256" key="2">
    <source>
        <dbReference type="ARBA" id="ARBA00023015"/>
    </source>
</evidence>
<dbReference type="SUPFAM" id="SSF88946">
    <property type="entry name" value="Sigma2 domain of RNA polymerase sigma factors"/>
    <property type="match status" value="1"/>
</dbReference>
<organism evidence="7 8">
    <name type="scientific">Roseibacillus ishigakijimensis</name>
    <dbReference type="NCBI Taxonomy" id="454146"/>
    <lineage>
        <taxon>Bacteria</taxon>
        <taxon>Pseudomonadati</taxon>
        <taxon>Verrucomicrobiota</taxon>
        <taxon>Verrucomicrobiia</taxon>
        <taxon>Verrucomicrobiales</taxon>
        <taxon>Verrucomicrobiaceae</taxon>
        <taxon>Roseibacillus</taxon>
    </lineage>
</organism>
<evidence type="ECO:0000259" key="5">
    <source>
        <dbReference type="Pfam" id="PF04542"/>
    </source>
</evidence>
<dbReference type="SUPFAM" id="SSF88659">
    <property type="entry name" value="Sigma3 and sigma4 domains of RNA polymerase sigma factors"/>
    <property type="match status" value="1"/>
</dbReference>
<keyword evidence="2" id="KW-0805">Transcription regulation</keyword>
<dbReference type="InterPro" id="IPR007627">
    <property type="entry name" value="RNA_pol_sigma70_r2"/>
</dbReference>
<keyword evidence="4" id="KW-0804">Transcription</keyword>
<dbReference type="GO" id="GO:0003677">
    <property type="term" value="F:DNA binding"/>
    <property type="evidence" value="ECO:0007669"/>
    <property type="project" value="InterPro"/>
</dbReference>
<gene>
    <name evidence="7" type="ORF">JIN78_00390</name>
</gene>
<evidence type="ECO:0000313" key="8">
    <source>
        <dbReference type="Proteomes" id="UP000604083"/>
    </source>
</evidence>
<dbReference type="InterPro" id="IPR014284">
    <property type="entry name" value="RNA_pol_sigma-70_dom"/>
</dbReference>
<evidence type="ECO:0000256" key="4">
    <source>
        <dbReference type="ARBA" id="ARBA00023163"/>
    </source>
</evidence>
<dbReference type="InterPro" id="IPR036388">
    <property type="entry name" value="WH-like_DNA-bd_sf"/>
</dbReference>
<reference evidence="7" key="1">
    <citation type="submission" date="2021-01" db="EMBL/GenBank/DDBJ databases">
        <title>Modified the classification status of verrucomicrobia.</title>
        <authorList>
            <person name="Feng X."/>
        </authorList>
    </citation>
    <scope>NUCLEOTIDE SEQUENCE</scope>
    <source>
        <strain evidence="7">KCTC 12986</strain>
    </source>
</reference>
<keyword evidence="8" id="KW-1185">Reference proteome</keyword>
<dbReference type="Pfam" id="PF04542">
    <property type="entry name" value="Sigma70_r2"/>
    <property type="match status" value="1"/>
</dbReference>
<proteinExistence type="inferred from homology"/>
<dbReference type="RefSeq" id="WP_200389935.1">
    <property type="nucleotide sequence ID" value="NZ_JAENIO010000001.1"/>
</dbReference>
<dbReference type="Proteomes" id="UP000604083">
    <property type="component" value="Unassembled WGS sequence"/>
</dbReference>
<name>A0A934VKW1_9BACT</name>
<dbReference type="InterPro" id="IPR013324">
    <property type="entry name" value="RNA_pol_sigma_r3/r4-like"/>
</dbReference>
<evidence type="ECO:0000256" key="3">
    <source>
        <dbReference type="ARBA" id="ARBA00023082"/>
    </source>
</evidence>
<comment type="similarity">
    <text evidence="1">Belongs to the sigma-70 factor family. ECF subfamily.</text>
</comment>